<dbReference type="OrthoDB" id="10264449at2759"/>
<dbReference type="Proteomes" id="UP000452235">
    <property type="component" value="Unassembled WGS sequence"/>
</dbReference>
<dbReference type="Gene3D" id="3.10.450.50">
    <property type="match status" value="1"/>
</dbReference>
<dbReference type="AlphaFoldDB" id="A0A5M3ZEE8"/>
<organism evidence="1 2">
    <name type="scientific">Aspergillus terreus</name>
    <dbReference type="NCBI Taxonomy" id="33178"/>
    <lineage>
        <taxon>Eukaryota</taxon>
        <taxon>Fungi</taxon>
        <taxon>Dikarya</taxon>
        <taxon>Ascomycota</taxon>
        <taxon>Pezizomycotina</taxon>
        <taxon>Eurotiomycetes</taxon>
        <taxon>Eurotiomycetidae</taxon>
        <taxon>Eurotiales</taxon>
        <taxon>Aspergillaceae</taxon>
        <taxon>Aspergillus</taxon>
        <taxon>Aspergillus subgen. Circumdati</taxon>
    </lineage>
</organism>
<dbReference type="SUPFAM" id="SSF54427">
    <property type="entry name" value="NTF2-like"/>
    <property type="match status" value="1"/>
</dbReference>
<evidence type="ECO:0000313" key="1">
    <source>
        <dbReference type="EMBL" id="GFF20378.1"/>
    </source>
</evidence>
<proteinExistence type="predicted"/>
<reference evidence="1 2" key="1">
    <citation type="submission" date="2020-01" db="EMBL/GenBank/DDBJ databases">
        <title>Aspergillus terreus IFO 6365 whole genome shotgun sequence.</title>
        <authorList>
            <person name="Kanamasa S."/>
            <person name="Takahashi H."/>
        </authorList>
    </citation>
    <scope>NUCLEOTIDE SEQUENCE [LARGE SCALE GENOMIC DNA]</scope>
    <source>
        <strain evidence="1 2">IFO 6365</strain>
    </source>
</reference>
<dbReference type="InterPro" id="IPR032710">
    <property type="entry name" value="NTF2-like_dom_sf"/>
</dbReference>
<dbReference type="EMBL" id="BLJY01000012">
    <property type="protein sequence ID" value="GFF20378.1"/>
    <property type="molecule type" value="Genomic_DNA"/>
</dbReference>
<name>A0A5M3ZEE8_ASPTE</name>
<keyword evidence="2" id="KW-1185">Reference proteome</keyword>
<protein>
    <submittedName>
        <fullName evidence="1">Uncharacterized protein</fullName>
    </submittedName>
</protein>
<accession>A0A5M3ZEE8</accession>
<gene>
    <name evidence="1" type="ORF">ATEIFO6365_0012013400</name>
</gene>
<evidence type="ECO:0000313" key="2">
    <source>
        <dbReference type="Proteomes" id="UP000452235"/>
    </source>
</evidence>
<comment type="caution">
    <text evidence="1">The sequence shown here is derived from an EMBL/GenBank/DDBJ whole genome shotgun (WGS) entry which is preliminary data.</text>
</comment>
<sequence>MPTAEQVKAIFAPLERGEGAAFFQNVVDDRSLPTLTGTFCEVSGHYHSKAEFNAGIKALSATWAGPLKLAVENVICDGRQAAVELKAVDMVCKNGLPFSNEYTWICEFNDENKIVKVRAYMDTDLVTRCIRENQ</sequence>
<dbReference type="VEuPathDB" id="FungiDB:ATEG_08096"/>